<sequence length="47" mass="5529">MDAWKDGEEFANGRSLMVKPDFRRKFVLMQVENLIQSKAQLMLKSLQ</sequence>
<accession>A0A0A8ZGN4</accession>
<evidence type="ECO:0000313" key="1">
    <source>
        <dbReference type="EMBL" id="JAD36848.1"/>
    </source>
</evidence>
<proteinExistence type="predicted"/>
<name>A0A0A8ZGN4_ARUDO</name>
<protein>
    <submittedName>
        <fullName evidence="1">Uncharacterized protein</fullName>
    </submittedName>
</protein>
<reference evidence="1" key="2">
    <citation type="journal article" date="2015" name="Data Brief">
        <title>Shoot transcriptome of the giant reed, Arundo donax.</title>
        <authorList>
            <person name="Barrero R.A."/>
            <person name="Guerrero F.D."/>
            <person name="Moolhuijzen P."/>
            <person name="Goolsby J.A."/>
            <person name="Tidwell J."/>
            <person name="Bellgard S.E."/>
            <person name="Bellgard M.I."/>
        </authorList>
    </citation>
    <scope>NUCLEOTIDE SEQUENCE</scope>
    <source>
        <tissue evidence="1">Shoot tissue taken approximately 20 cm above the soil surface</tissue>
    </source>
</reference>
<organism evidence="1">
    <name type="scientific">Arundo donax</name>
    <name type="common">Giant reed</name>
    <name type="synonym">Donax arundinaceus</name>
    <dbReference type="NCBI Taxonomy" id="35708"/>
    <lineage>
        <taxon>Eukaryota</taxon>
        <taxon>Viridiplantae</taxon>
        <taxon>Streptophyta</taxon>
        <taxon>Embryophyta</taxon>
        <taxon>Tracheophyta</taxon>
        <taxon>Spermatophyta</taxon>
        <taxon>Magnoliopsida</taxon>
        <taxon>Liliopsida</taxon>
        <taxon>Poales</taxon>
        <taxon>Poaceae</taxon>
        <taxon>PACMAD clade</taxon>
        <taxon>Arundinoideae</taxon>
        <taxon>Arundineae</taxon>
        <taxon>Arundo</taxon>
    </lineage>
</organism>
<dbReference type="EMBL" id="GBRH01261047">
    <property type="protein sequence ID" value="JAD36848.1"/>
    <property type="molecule type" value="Transcribed_RNA"/>
</dbReference>
<reference evidence="1" key="1">
    <citation type="submission" date="2014-09" db="EMBL/GenBank/DDBJ databases">
        <authorList>
            <person name="Magalhaes I.L.F."/>
            <person name="Oliveira U."/>
            <person name="Santos F.R."/>
            <person name="Vidigal T.H.D.A."/>
            <person name="Brescovit A.D."/>
            <person name="Santos A.J."/>
        </authorList>
    </citation>
    <scope>NUCLEOTIDE SEQUENCE</scope>
    <source>
        <tissue evidence="1">Shoot tissue taken approximately 20 cm above the soil surface</tissue>
    </source>
</reference>
<dbReference type="AlphaFoldDB" id="A0A0A8ZGN4"/>